<evidence type="ECO:0000313" key="4">
    <source>
        <dbReference type="Proteomes" id="UP000006875"/>
    </source>
</evidence>
<evidence type="ECO:0000256" key="1">
    <source>
        <dbReference type="SAM" id="MobiDB-lite"/>
    </source>
</evidence>
<evidence type="ECO:0000313" key="3">
    <source>
        <dbReference type="EMBL" id="ADO82802.1"/>
    </source>
</evidence>
<dbReference type="KEGG" id="ipo:Ilyop_1021"/>
<dbReference type="OrthoDB" id="9810174at2"/>
<feature type="domain" description="Baseplate structural protein Gp10 C-terminal" evidence="2">
    <location>
        <begin position="207"/>
        <end position="367"/>
    </location>
</feature>
<reference evidence="3 4" key="1">
    <citation type="journal article" date="2010" name="Stand. Genomic Sci.">
        <title>Complete genome sequence of Ilyobacter polytropus type strain (CuHbu1).</title>
        <authorList>
            <person name="Sikorski J."/>
            <person name="Chertkov O."/>
            <person name="Lapidus A."/>
            <person name="Nolan M."/>
            <person name="Lucas S."/>
            <person name="Del Rio T.G."/>
            <person name="Tice H."/>
            <person name="Cheng J.F."/>
            <person name="Tapia R."/>
            <person name="Han C."/>
            <person name="Goodwin L."/>
            <person name="Pitluck S."/>
            <person name="Liolios K."/>
            <person name="Ivanova N."/>
            <person name="Mavromatis K."/>
            <person name="Mikhailova N."/>
            <person name="Pati A."/>
            <person name="Chen A."/>
            <person name="Palaniappan K."/>
            <person name="Land M."/>
            <person name="Hauser L."/>
            <person name="Chang Y.J."/>
            <person name="Jeffries C.D."/>
            <person name="Brambilla E."/>
            <person name="Yasawong M."/>
            <person name="Rohde M."/>
            <person name="Pukall R."/>
            <person name="Spring S."/>
            <person name="Goker M."/>
            <person name="Woyke T."/>
            <person name="Bristow J."/>
            <person name="Eisen J.A."/>
            <person name="Markowitz V."/>
            <person name="Hugenholtz P."/>
            <person name="Kyrpides N.C."/>
            <person name="Klenk H.P."/>
        </authorList>
    </citation>
    <scope>NUCLEOTIDE SEQUENCE [LARGE SCALE GENOMIC DNA]</scope>
    <source>
        <strain evidence="4">ATCC 51220 / DSM 2926 / LMG 16218 / CuHBu1</strain>
    </source>
</reference>
<dbReference type="eggNOG" id="COG5301">
    <property type="taxonomic scope" value="Bacteria"/>
</dbReference>
<dbReference type="RefSeq" id="WP_013387470.1">
    <property type="nucleotide sequence ID" value="NC_014632.1"/>
</dbReference>
<evidence type="ECO:0000259" key="2">
    <source>
        <dbReference type="Pfam" id="PF21939"/>
    </source>
</evidence>
<gene>
    <name evidence="3" type="ordered locus">Ilyop_1021</name>
</gene>
<dbReference type="InterPro" id="IPR053827">
    <property type="entry name" value="Gp10_C"/>
</dbReference>
<keyword evidence="4" id="KW-1185">Reference proteome</keyword>
<dbReference type="EMBL" id="CP002281">
    <property type="protein sequence ID" value="ADO82802.1"/>
    <property type="molecule type" value="Genomic_DNA"/>
</dbReference>
<organism evidence="3 4">
    <name type="scientific">Ilyobacter polytropus (strain ATCC 51220 / DSM 2926 / LMG 16218 / CuHBu1)</name>
    <dbReference type="NCBI Taxonomy" id="572544"/>
    <lineage>
        <taxon>Bacteria</taxon>
        <taxon>Fusobacteriati</taxon>
        <taxon>Fusobacteriota</taxon>
        <taxon>Fusobacteriia</taxon>
        <taxon>Fusobacteriales</taxon>
        <taxon>Fusobacteriaceae</taxon>
        <taxon>Ilyobacter</taxon>
    </lineage>
</organism>
<sequence length="368" mass="40256">MAKYTGMILTNKGKELLARAIIAQELITFTKVEIGSGDIFPEELPEELTGLKVSFKVLNITSTTVLEAGKFRVRVAFDNAGIVSDTYLKEIGVFARGEDGIEVLYSYCNTDDPDLIPGEGSGVIERVEDLVTYISNATTINAIIDQSNVYVTIKDLADGLATKEDEFNKNSGFNKNKSDSYSLDDSNVIATSKALKDGLATTFKTSDCYYGIGDYWITESSENPAVKWIETTWEKLEGRMLFGADGSVYRVGQEDGVSQLTLSVTNIPSHRHQVNSHNHTQPLHYHQTGKLSGERSSSYVEDYGYTSASGAGSRFYQENSVSARFPHTSSSGGESTGIASPYTDYQGSGAAFSVLNSYRAVNIWRRTA</sequence>
<name>E3H9A3_ILYPC</name>
<accession>E3H9A3</accession>
<proteinExistence type="predicted"/>
<dbReference type="Pfam" id="PF21939">
    <property type="entry name" value="Gp10_C"/>
    <property type="match status" value="1"/>
</dbReference>
<feature type="region of interest" description="Disordered" evidence="1">
    <location>
        <begin position="272"/>
        <end position="291"/>
    </location>
</feature>
<dbReference type="STRING" id="572544.Ilyop_1021"/>
<dbReference type="Proteomes" id="UP000006875">
    <property type="component" value="Chromosome"/>
</dbReference>
<dbReference type="AlphaFoldDB" id="E3H9A3"/>
<dbReference type="HOGENOM" id="CLU_751795_0_0_0"/>
<protein>
    <recommendedName>
        <fullName evidence="2">Baseplate structural protein Gp10 C-terminal domain-containing protein</fullName>
    </recommendedName>
</protein>